<name>A0A7J6CXP0_9TELE</name>
<dbReference type="AlphaFoldDB" id="A0A7J6CXP0"/>
<organism evidence="2 3">
    <name type="scientific">Onychostoma macrolepis</name>
    <dbReference type="NCBI Taxonomy" id="369639"/>
    <lineage>
        <taxon>Eukaryota</taxon>
        <taxon>Metazoa</taxon>
        <taxon>Chordata</taxon>
        <taxon>Craniata</taxon>
        <taxon>Vertebrata</taxon>
        <taxon>Euteleostomi</taxon>
        <taxon>Actinopterygii</taxon>
        <taxon>Neopterygii</taxon>
        <taxon>Teleostei</taxon>
        <taxon>Ostariophysi</taxon>
        <taxon>Cypriniformes</taxon>
        <taxon>Cyprinidae</taxon>
        <taxon>Acrossocheilinae</taxon>
        <taxon>Onychostoma</taxon>
    </lineage>
</organism>
<feature type="region of interest" description="Disordered" evidence="1">
    <location>
        <begin position="116"/>
        <end position="147"/>
    </location>
</feature>
<proteinExistence type="predicted"/>
<evidence type="ECO:0000313" key="2">
    <source>
        <dbReference type="EMBL" id="KAF4112097.1"/>
    </source>
</evidence>
<gene>
    <name evidence="2" type="ORF">G5714_006892</name>
</gene>
<accession>A0A7J6CXP0</accession>
<dbReference type="EMBL" id="JAAMOB010000006">
    <property type="protein sequence ID" value="KAF4112097.1"/>
    <property type="molecule type" value="Genomic_DNA"/>
</dbReference>
<dbReference type="Proteomes" id="UP000579812">
    <property type="component" value="Unassembled WGS sequence"/>
</dbReference>
<reference evidence="2 3" key="1">
    <citation type="submission" date="2020-04" db="EMBL/GenBank/DDBJ databases">
        <title>Chromosome-level genome assembly of a cyprinid fish Onychostoma macrolepis by integration of Nanopore Sequencing, Bionano and Hi-C technology.</title>
        <authorList>
            <person name="Wang D."/>
        </authorList>
    </citation>
    <scope>NUCLEOTIDE SEQUENCE [LARGE SCALE GENOMIC DNA]</scope>
    <source>
        <strain evidence="2">SWU-2019</strain>
        <tissue evidence="2">Muscle</tissue>
    </source>
</reference>
<comment type="caution">
    <text evidence="2">The sequence shown here is derived from an EMBL/GenBank/DDBJ whole genome shotgun (WGS) entry which is preliminary data.</text>
</comment>
<evidence type="ECO:0008006" key="4">
    <source>
        <dbReference type="Google" id="ProtNLM"/>
    </source>
</evidence>
<evidence type="ECO:0000256" key="1">
    <source>
        <dbReference type="SAM" id="MobiDB-lite"/>
    </source>
</evidence>
<protein>
    <recommendedName>
        <fullName evidence="4">Retrotransposon gag domain-containing protein</fullName>
    </recommendedName>
</protein>
<sequence>MGPAGKFLNVRQGDRSIEDYARDFVGVARQSAAERTCLMTFFWGGLAEPFRVQGEDSVNELHSNGDTGYAEDRSPRGLPVPLAEPTAASRSPSADITPGRHTIPIVVHPLDKAFLEERPGRHTSPKHMETSCSRPHNVQEHPGLSLL</sequence>
<feature type="region of interest" description="Disordered" evidence="1">
    <location>
        <begin position="58"/>
        <end position="102"/>
    </location>
</feature>
<evidence type="ECO:0000313" key="3">
    <source>
        <dbReference type="Proteomes" id="UP000579812"/>
    </source>
</evidence>
<keyword evidence="3" id="KW-1185">Reference proteome</keyword>